<feature type="transmembrane region" description="Helical" evidence="2">
    <location>
        <begin position="211"/>
        <end position="229"/>
    </location>
</feature>
<protein>
    <recommendedName>
        <fullName evidence="3">EamA domain-containing protein</fullName>
    </recommendedName>
</protein>
<dbReference type="SUPFAM" id="SSF103481">
    <property type="entry name" value="Multidrug resistance efflux transporter EmrE"/>
    <property type="match status" value="2"/>
</dbReference>
<feature type="transmembrane region" description="Helical" evidence="2">
    <location>
        <begin position="235"/>
        <end position="257"/>
    </location>
</feature>
<proteinExistence type="inferred from homology"/>
<dbReference type="RefSeq" id="WP_107122607.1">
    <property type="nucleotide sequence ID" value="NZ_KQ949102.1"/>
</dbReference>
<sequence>MHLFLALASAMVLGSADFVGGLATKRASAFVIVLWSNTAGLLTALAFAGALSRGGTSWSEAAWGGLAGLCGSLGAMLLYHALANGVMSLVAPTTAAAAAALPVIAGVLLGDRLTALAVVGVVCALASVLLVSLNGESSAESADRRKALRTLGIALLAGAGFGLFFVFLARTPSDSSLWPLVWARCASLTLLLGLGLARRTPLRLSGRPRQLALLSGALDMGSSVLYLVAVRDGSLAVVGLLASLYPISTVLLARFVLGERIRGIQHAGVLLAVGSVLLLAWS</sequence>
<feature type="transmembrane region" description="Helical" evidence="2">
    <location>
        <begin position="61"/>
        <end position="82"/>
    </location>
</feature>
<comment type="caution">
    <text evidence="4">The sequence shown here is derived from an EMBL/GenBank/DDBJ whole genome shotgun (WGS) entry which is preliminary data.</text>
</comment>
<name>A0A117RYV0_9ACTN</name>
<evidence type="ECO:0000313" key="4">
    <source>
        <dbReference type="EMBL" id="KUO16772.1"/>
    </source>
</evidence>
<keyword evidence="2" id="KW-1133">Transmembrane helix</keyword>
<dbReference type="OrthoDB" id="68076at2"/>
<dbReference type="Proteomes" id="UP000053260">
    <property type="component" value="Unassembled WGS sequence"/>
</dbReference>
<feature type="domain" description="EamA" evidence="3">
    <location>
        <begin position="153"/>
        <end position="280"/>
    </location>
</feature>
<evidence type="ECO:0000256" key="2">
    <source>
        <dbReference type="SAM" id="Phobius"/>
    </source>
</evidence>
<feature type="transmembrane region" description="Helical" evidence="2">
    <location>
        <begin position="264"/>
        <end position="281"/>
    </location>
</feature>
<feature type="transmembrane region" description="Helical" evidence="2">
    <location>
        <begin position="89"/>
        <end position="109"/>
    </location>
</feature>
<evidence type="ECO:0000256" key="1">
    <source>
        <dbReference type="ARBA" id="ARBA00007362"/>
    </source>
</evidence>
<keyword evidence="2" id="KW-0472">Membrane</keyword>
<feature type="transmembrane region" description="Helical" evidence="2">
    <location>
        <begin position="147"/>
        <end position="169"/>
    </location>
</feature>
<evidence type="ECO:0000259" key="3">
    <source>
        <dbReference type="Pfam" id="PF00892"/>
    </source>
</evidence>
<keyword evidence="5" id="KW-1185">Reference proteome</keyword>
<dbReference type="PANTHER" id="PTHR22911">
    <property type="entry name" value="ACYL-MALONYL CONDENSING ENZYME-RELATED"/>
    <property type="match status" value="1"/>
</dbReference>
<organism evidence="4 5">
    <name type="scientific">Streptomyces dysideae</name>
    <dbReference type="NCBI Taxonomy" id="909626"/>
    <lineage>
        <taxon>Bacteria</taxon>
        <taxon>Bacillati</taxon>
        <taxon>Actinomycetota</taxon>
        <taxon>Actinomycetes</taxon>
        <taxon>Kitasatosporales</taxon>
        <taxon>Streptomycetaceae</taxon>
        <taxon>Streptomyces</taxon>
    </lineage>
</organism>
<evidence type="ECO:0000313" key="5">
    <source>
        <dbReference type="Proteomes" id="UP000053260"/>
    </source>
</evidence>
<dbReference type="EMBL" id="LMXB01000083">
    <property type="protein sequence ID" value="KUO16772.1"/>
    <property type="molecule type" value="Genomic_DNA"/>
</dbReference>
<keyword evidence="2" id="KW-0812">Transmembrane</keyword>
<dbReference type="STRING" id="909626.AQJ91_33935"/>
<feature type="transmembrane region" description="Helical" evidence="2">
    <location>
        <begin position="115"/>
        <end position="135"/>
    </location>
</feature>
<dbReference type="AlphaFoldDB" id="A0A117RYV0"/>
<accession>A0A117RYV0</accession>
<reference evidence="4 5" key="1">
    <citation type="submission" date="2015-10" db="EMBL/GenBank/DDBJ databases">
        <title>Draft genome sequence of Streptomyces sp. RV15, isolated from a marine sponge.</title>
        <authorList>
            <person name="Ruckert C."/>
            <person name="Abdelmohsen U.R."/>
            <person name="Winkler A."/>
            <person name="Hentschel U."/>
            <person name="Kalinowski J."/>
            <person name="Kampfer P."/>
            <person name="Glaeser S."/>
        </authorList>
    </citation>
    <scope>NUCLEOTIDE SEQUENCE [LARGE SCALE GENOMIC DNA]</scope>
    <source>
        <strain evidence="4 5">RV15</strain>
    </source>
</reference>
<comment type="similarity">
    <text evidence="1">Belongs to the EamA transporter family.</text>
</comment>
<dbReference type="InterPro" id="IPR037185">
    <property type="entry name" value="EmrE-like"/>
</dbReference>
<dbReference type="GO" id="GO:0016020">
    <property type="term" value="C:membrane"/>
    <property type="evidence" value="ECO:0007669"/>
    <property type="project" value="InterPro"/>
</dbReference>
<dbReference type="InterPro" id="IPR000620">
    <property type="entry name" value="EamA_dom"/>
</dbReference>
<gene>
    <name evidence="4" type="ORF">AQJ91_33935</name>
</gene>
<dbReference type="Pfam" id="PF00892">
    <property type="entry name" value="EamA"/>
    <property type="match status" value="1"/>
</dbReference>
<feature type="transmembrane region" description="Helical" evidence="2">
    <location>
        <begin position="181"/>
        <end position="199"/>
    </location>
</feature>